<dbReference type="Proteomes" id="UP000230750">
    <property type="component" value="Unassembled WGS sequence"/>
</dbReference>
<dbReference type="EMBL" id="MRZV01001799">
    <property type="protein sequence ID" value="PIK35855.1"/>
    <property type="molecule type" value="Genomic_DNA"/>
</dbReference>
<name>A0A2G8JJD1_STIJA</name>
<comment type="caution">
    <text evidence="2">The sequence shown here is derived from an EMBL/GenBank/DDBJ whole genome shotgun (WGS) entry which is preliminary data.</text>
</comment>
<reference evidence="2 3" key="1">
    <citation type="journal article" date="2017" name="PLoS Biol.">
        <title>The sea cucumber genome provides insights into morphological evolution and visceral regeneration.</title>
        <authorList>
            <person name="Zhang X."/>
            <person name="Sun L."/>
            <person name="Yuan J."/>
            <person name="Sun Y."/>
            <person name="Gao Y."/>
            <person name="Zhang L."/>
            <person name="Li S."/>
            <person name="Dai H."/>
            <person name="Hamel J.F."/>
            <person name="Liu C."/>
            <person name="Yu Y."/>
            <person name="Liu S."/>
            <person name="Lin W."/>
            <person name="Guo K."/>
            <person name="Jin S."/>
            <person name="Xu P."/>
            <person name="Storey K.B."/>
            <person name="Huan P."/>
            <person name="Zhang T."/>
            <person name="Zhou Y."/>
            <person name="Zhang J."/>
            <person name="Lin C."/>
            <person name="Li X."/>
            <person name="Xing L."/>
            <person name="Huo D."/>
            <person name="Sun M."/>
            <person name="Wang L."/>
            <person name="Mercier A."/>
            <person name="Li F."/>
            <person name="Yang H."/>
            <person name="Xiang J."/>
        </authorList>
    </citation>
    <scope>NUCLEOTIDE SEQUENCE [LARGE SCALE GENOMIC DNA]</scope>
    <source>
        <strain evidence="2">Shaxun</strain>
        <tissue evidence="2">Muscle</tissue>
    </source>
</reference>
<gene>
    <name evidence="2" type="ORF">BSL78_27317</name>
</gene>
<dbReference type="InterPro" id="IPR016187">
    <property type="entry name" value="CTDL_fold"/>
</dbReference>
<organism evidence="2 3">
    <name type="scientific">Stichopus japonicus</name>
    <name type="common">Sea cucumber</name>
    <dbReference type="NCBI Taxonomy" id="307972"/>
    <lineage>
        <taxon>Eukaryota</taxon>
        <taxon>Metazoa</taxon>
        <taxon>Echinodermata</taxon>
        <taxon>Eleutherozoa</taxon>
        <taxon>Echinozoa</taxon>
        <taxon>Holothuroidea</taxon>
        <taxon>Aspidochirotacea</taxon>
        <taxon>Aspidochirotida</taxon>
        <taxon>Stichopodidae</taxon>
        <taxon>Apostichopus</taxon>
    </lineage>
</organism>
<evidence type="ECO:0000256" key="1">
    <source>
        <dbReference type="SAM" id="MobiDB-lite"/>
    </source>
</evidence>
<feature type="compositionally biased region" description="Polar residues" evidence="1">
    <location>
        <begin position="461"/>
        <end position="479"/>
    </location>
</feature>
<feature type="region of interest" description="Disordered" evidence="1">
    <location>
        <begin position="458"/>
        <end position="479"/>
    </location>
</feature>
<dbReference type="InterPro" id="IPR016186">
    <property type="entry name" value="C-type_lectin-like/link_sf"/>
</dbReference>
<evidence type="ECO:0008006" key="4">
    <source>
        <dbReference type="Google" id="ProtNLM"/>
    </source>
</evidence>
<dbReference type="Gene3D" id="3.10.100.10">
    <property type="entry name" value="Mannose-Binding Protein A, subunit A"/>
    <property type="match status" value="1"/>
</dbReference>
<evidence type="ECO:0000313" key="3">
    <source>
        <dbReference type="Proteomes" id="UP000230750"/>
    </source>
</evidence>
<proteinExistence type="predicted"/>
<accession>A0A2G8JJD1</accession>
<protein>
    <recommendedName>
        <fullName evidence="4">C-type lectin domain-containing protein</fullName>
    </recommendedName>
</protein>
<evidence type="ECO:0000313" key="2">
    <source>
        <dbReference type="EMBL" id="PIK35855.1"/>
    </source>
</evidence>
<dbReference type="SUPFAM" id="SSF56436">
    <property type="entry name" value="C-type lectin-like"/>
    <property type="match status" value="1"/>
</dbReference>
<sequence length="1920" mass="213844">MQTSIWPHVQKQLLIQYLSIDLQLEIVNTFASGNCPEGWSSQTPSCYRYENGWVNFGSSIDACTKLHGLSHPVVVNHGEEQRFLEEIGLLQACIGRAKIVTADKPCNLNPPFNELTPGRAAGLKNLGQRPNQVIAIENTSSDGQLCMRTYPPGSESTYLIRDGWMVASLLHQLDKGEGQEGCGWPTLVTVASGIPRSVIMTLQVSCVRFHKLAGPVVVIPKHALITLLRNSPQDDLNGLILQIGPDATEILLKNILSPLFIESVINSTFSNVTFELCSESFLAAITPLVTTDQLVEICMFDPVAFWERQRAYWKFPEIEKKFLDIVSVSITDPRDIDPSVLELASFNSLILKQIEYQDAIASSLMVPFDPATLSQDVDVTGTPEEWAAVFERLGNYLNMQMLQHNLQIRFVSIRAGMFPLIVCHCCTEVMWNGVPSPTSVFKDVVRCRGIHSRRGIHFGMGTSNSGPGSRNGSEFTPLPQSGNRDGLFGELLSDPSVQQQFAIQEVTNLLVEASNAVYDLVEDLSVGNIAAKGPETVKFLSGVQLMLKQSRDIQTAIMETMLDPVKSSQYYSALASDNLFCNPTARSALLTLSVQSQKAFDDYICAVDYGVLAQELAVLLQVPQIDYLITYYIIDSAASELFPIPDQQYTQELWEEFIVNLMNIDEVMQQFIVTYNLTFVDGLPTMPLNMNFTSVMDNLAELGPLLTSLGLDEEIIILVEYIINITVPWDANSANRLLESMDNIFQLAGNSTLLEPILSNMLTNDLVTVTLRDIFRAITGKVYVFPDDLGSATSPDDIEKLIPLVYSLPDVVQVILGVLSDEQKVMQLFSSPDVRSIFCSDTSLDFLNSSFSAGVDLAGLQSVMCDVDFLAIAAEASSLPAVQNLYGLGNLSVSSGFNFTAYNIHQEELNRAIQDFIQTPIEIEVSQLWLNDTKADLLQVLIKYNSYQTDPARLQDLESLLQYLNELMMEDMANVTWAEDVRMAVQTVIASLSYANDILKVLPGQNVTFADILPPNLAEYVSNSIYYGVDINVLQLQALVNQEQLLAMAMGGDVLGAICGNVSSLDSLLVVPPEVNLTAAHVVLCSFNETAIGIEVMREVGKIVEKVETDIAESMAVVEEFIENIITLSQVPPDFIRFDEEWIHSNALKWEAVFISLEATYNKTLQENMNDFGMEMLFNFLQEALKDDPGFQSWLIQIRLEDYIVSILIETLTDLQGKNISYETLDESLQGMPTLQEALTFREVIPEMVDVLLSLSSDQEKSTQFFSSPNPFATACTSGTFQYFFEVPENSTTDVAALETRICGLNQSALFMELDRYLGISQIQNEIASILADNSSLPPVDFTAVFLRDAQLEALIEELVRNPPAITIDEELWLQTRIELNAVLALWQKEMNNLMNPATAIGDISSLLGMIEGQLANFENETWYEEMTLTLLDWRRFLEHYLHQSLLALSDVAPTLWMHSNSLLQTDKFTRILYNNASSGPYNWTASYLLSQKVNAAVAGLITNPPIIGVDSIWWTETVTELEAVLQQWSSLVNGNGIPISGLNMTTADDLAGLIRSIEEQLAIYQNETWYLEMTSSLQAMDLINQIVIDWANRLEGQTLTLPTLDEVFGNTTYVKQLLRLSSIAPDIVEAFLSLTLEEEKWNDFWAAENPIANACASGDFEGFFQLSPDSTSNITAVAAALCSVNLTAVDKELNELFMLNDTFTQLALIIYNQQRAVGPYNWTASYQLSLEVQDAINDLILNPPNFVADPTWLNQTRSDLLAVIESWWNAFSEQTGNPDPVSQFVGIFDMIESSVLPSISNTSWYQGVVQQMRIMDEVNQIILHWTRELKGWYVKMMYHGCNVKWFYGLSSGRGAFFEMDQPLLTVCKNGSIAEYFDLPPDSNVDVSVVQSALCSVNLTAVEIELSHLINLDAIILRVR</sequence>
<keyword evidence="3" id="KW-1185">Reference proteome</keyword>